<sequence>MKKEDFNSEWQFVKGYVPSLKVLAMYGKQAQKITLPHDAMIHETRDENTKNGGATGFYPGGVYTYFKTFPVSQEWEEKTVILEFEGVYETAMVYVNGVLAKTNKNGYTNFYVDIARYLNFGEENEIKVVADNSSEENSRWYSGSGIYRGVSLYVGDPIQIPLNGVRITTEEADKDAAVVEISTMVANRSRKKEKLVVTVKFEDEEHQVYEDRVHLTSFAESQNIVHQKIAIEKPKLWNCETPHLYRCTIQIYVGEELLDEQELSYGIRKITLDALRGLRINGEPVKLRGTCIHHDHGILGAAAYEAAEMRKCRLLKEAGFNSVRSAHHPAGKAFLDACDKTGLLVMDELTDMWTIHKNNHDFAFSFLDEWQDMIKHMVDKDYNHACVILYSVGNEIQEIGTERGAEINRMLCNAFKELDATRFTTNGMNALNAAGAKVYPVMQELAPLIRKDAGEAGTNDNSGSNAINSFMKLMEGEAGDAFAVHPIITEVLEESSESMDIIGFNYLTGRHLLEGELHPNKCVLGTETFPADIARLWKVVNSSKRVLGDFTWTGYDYLGEAGCGIFYYDGKSNFGSNYPDRTAYIGDIDLAGYRRPISFLREVVYGLRKEPYIAVERVDKYGKKCSKTPWMLKDNIASWTWRGYEGKPAVVDVYSDAQEVELFLNGKSLGRKPAGEAHGFTASFETCYEPGVLEAVSYQDGRETGRHLLCTAGEEVLLHVAADQKELRADGEDLCFLTMHLCDAKGTPDLYGKRRIHIEVEGAGTLAAFGNADPQSVESYDAPCWETYDGYALAAVRAGGEKGEISVTIWMEGQEEQRQKILIPVNEK</sequence>
<dbReference type="Pfam" id="PF00703">
    <property type="entry name" value="Glyco_hydro_2"/>
    <property type="match status" value="1"/>
</dbReference>
<reference evidence="9 11" key="1">
    <citation type="submission" date="2015-09" db="EMBL/GenBank/DDBJ databases">
        <authorList>
            <consortium name="Pathogen Informatics"/>
        </authorList>
    </citation>
    <scope>NUCLEOTIDE SEQUENCE [LARGE SCALE GENOMIC DNA]</scope>
    <source>
        <strain evidence="9 11">2789STDY5834960</strain>
    </source>
</reference>
<dbReference type="GO" id="GO:0004565">
    <property type="term" value="F:beta-galactosidase activity"/>
    <property type="evidence" value="ECO:0007669"/>
    <property type="project" value="UniProtKB-EC"/>
</dbReference>
<dbReference type="EC" id="3.2.1.23" evidence="9"/>
<dbReference type="RefSeq" id="WP_055193542.1">
    <property type="nucleotide sequence ID" value="NZ_CABIYH010000006.1"/>
</dbReference>
<dbReference type="InterPro" id="IPR013783">
    <property type="entry name" value="Ig-like_fold"/>
</dbReference>
<reference evidence="10 12" key="2">
    <citation type="submission" date="2018-08" db="EMBL/GenBank/DDBJ databases">
        <title>A genome reference for cultivated species of the human gut microbiota.</title>
        <authorList>
            <person name="Zou Y."/>
            <person name="Xue W."/>
            <person name="Luo G."/>
        </authorList>
    </citation>
    <scope>NUCLEOTIDE SEQUENCE [LARGE SCALE GENOMIC DNA]</scope>
    <source>
        <strain evidence="10 12">AM37-1AC</strain>
    </source>
</reference>
<dbReference type="Gene3D" id="2.60.120.260">
    <property type="entry name" value="Galactose-binding domain-like"/>
    <property type="match status" value="1"/>
</dbReference>
<name>A0A173SJE3_9FIRM</name>
<proteinExistence type="inferred from homology"/>
<evidence type="ECO:0000259" key="8">
    <source>
        <dbReference type="Pfam" id="PF18565"/>
    </source>
</evidence>
<dbReference type="SUPFAM" id="SSF51445">
    <property type="entry name" value="(Trans)glycosidases"/>
    <property type="match status" value="1"/>
</dbReference>
<feature type="domain" description="Glycosyl hydrolases family 2 sugar binding" evidence="6">
    <location>
        <begin position="63"/>
        <end position="153"/>
    </location>
</feature>
<evidence type="ECO:0000256" key="3">
    <source>
        <dbReference type="ARBA" id="ARBA00023295"/>
    </source>
</evidence>
<feature type="domain" description="Glycoside hydrolase family 2 immunoglobulin-like beta-sandwich" evidence="4">
    <location>
        <begin position="164"/>
        <end position="268"/>
    </location>
</feature>
<dbReference type="Proteomes" id="UP000283513">
    <property type="component" value="Unassembled WGS sequence"/>
</dbReference>
<dbReference type="Pfam" id="PF16355">
    <property type="entry name" value="DUF4982"/>
    <property type="match status" value="1"/>
</dbReference>
<dbReference type="EMBL" id="QSHO01000014">
    <property type="protein sequence ID" value="RHC14985.1"/>
    <property type="molecule type" value="Genomic_DNA"/>
</dbReference>
<accession>A0A173SJE3</accession>
<dbReference type="Proteomes" id="UP000095350">
    <property type="component" value="Unassembled WGS sequence"/>
</dbReference>
<dbReference type="Gene3D" id="2.60.40.10">
    <property type="entry name" value="Immunoglobulins"/>
    <property type="match status" value="3"/>
</dbReference>
<evidence type="ECO:0000259" key="4">
    <source>
        <dbReference type="Pfam" id="PF00703"/>
    </source>
</evidence>
<dbReference type="SUPFAM" id="SSF49785">
    <property type="entry name" value="Galactose-binding domain-like"/>
    <property type="match status" value="1"/>
</dbReference>
<gene>
    <name evidence="9" type="primary">lacZ_4</name>
    <name evidence="10" type="ORF">DW856_14515</name>
    <name evidence="9" type="ORF">ERS852572_00969</name>
</gene>
<feature type="domain" description="Glycoside hydrolase family 2" evidence="8">
    <location>
        <begin position="718"/>
        <end position="817"/>
    </location>
</feature>
<dbReference type="InterPro" id="IPR006101">
    <property type="entry name" value="Glyco_hydro_2"/>
</dbReference>
<evidence type="ECO:0000259" key="6">
    <source>
        <dbReference type="Pfam" id="PF02837"/>
    </source>
</evidence>
<evidence type="ECO:0000313" key="11">
    <source>
        <dbReference type="Proteomes" id="UP000095350"/>
    </source>
</evidence>
<dbReference type="GO" id="GO:0005975">
    <property type="term" value="P:carbohydrate metabolic process"/>
    <property type="evidence" value="ECO:0007669"/>
    <property type="project" value="InterPro"/>
</dbReference>
<dbReference type="PANTHER" id="PTHR42732">
    <property type="entry name" value="BETA-GALACTOSIDASE"/>
    <property type="match status" value="1"/>
</dbReference>
<comment type="similarity">
    <text evidence="1">Belongs to the glycosyl hydrolase 2 family.</text>
</comment>
<evidence type="ECO:0000256" key="2">
    <source>
        <dbReference type="ARBA" id="ARBA00022801"/>
    </source>
</evidence>
<protein>
    <submittedName>
        <fullName evidence="9">Beta-galactosidase</fullName>
        <ecNumber evidence="9">3.2.1.23</ecNumber>
    </submittedName>
    <submittedName>
        <fullName evidence="10">Glycoside hydrolase family 2</fullName>
    </submittedName>
</protein>
<dbReference type="InterPro" id="IPR051913">
    <property type="entry name" value="GH2_Domain-Containing"/>
</dbReference>
<dbReference type="PRINTS" id="PR00132">
    <property type="entry name" value="GLHYDRLASE2"/>
</dbReference>
<dbReference type="Pfam" id="PF02836">
    <property type="entry name" value="Glyco_hydro_2_C"/>
    <property type="match status" value="1"/>
</dbReference>
<dbReference type="AlphaFoldDB" id="A0A173SJE3"/>
<dbReference type="InterPro" id="IPR006103">
    <property type="entry name" value="Glyco_hydro_2_cat"/>
</dbReference>
<dbReference type="Pfam" id="PF18565">
    <property type="entry name" value="Glyco_hydro2_C5"/>
    <property type="match status" value="1"/>
</dbReference>
<dbReference type="Gene3D" id="3.20.20.80">
    <property type="entry name" value="Glycosidases"/>
    <property type="match status" value="1"/>
</dbReference>
<feature type="domain" description="Glycoside hydrolase family 2 catalytic" evidence="5">
    <location>
        <begin position="278"/>
        <end position="426"/>
    </location>
</feature>
<dbReference type="PANTHER" id="PTHR42732:SF1">
    <property type="entry name" value="BETA-MANNOSIDASE"/>
    <property type="match status" value="1"/>
</dbReference>
<dbReference type="InterPro" id="IPR006102">
    <property type="entry name" value="Ig-like_GH2"/>
</dbReference>
<keyword evidence="2 9" id="KW-0378">Hydrolase</keyword>
<dbReference type="InterPro" id="IPR036156">
    <property type="entry name" value="Beta-gal/glucu_dom_sf"/>
</dbReference>
<evidence type="ECO:0000259" key="5">
    <source>
        <dbReference type="Pfam" id="PF02836"/>
    </source>
</evidence>
<dbReference type="Pfam" id="PF02837">
    <property type="entry name" value="Glyco_hydro_2_N"/>
    <property type="match status" value="1"/>
</dbReference>
<evidence type="ECO:0000259" key="7">
    <source>
        <dbReference type="Pfam" id="PF16355"/>
    </source>
</evidence>
<dbReference type="InterPro" id="IPR040605">
    <property type="entry name" value="Glyco_hydro2_dom5"/>
</dbReference>
<keyword evidence="3 9" id="KW-0326">Glycosidase</keyword>
<dbReference type="OrthoDB" id="9762066at2"/>
<dbReference type="InterPro" id="IPR008979">
    <property type="entry name" value="Galactose-bd-like_sf"/>
</dbReference>
<evidence type="ECO:0000313" key="10">
    <source>
        <dbReference type="EMBL" id="RHC14985.1"/>
    </source>
</evidence>
<dbReference type="InterPro" id="IPR032311">
    <property type="entry name" value="DUF4982"/>
</dbReference>
<organism evidence="9 11">
    <name type="scientific">Roseburia intestinalis</name>
    <dbReference type="NCBI Taxonomy" id="166486"/>
    <lineage>
        <taxon>Bacteria</taxon>
        <taxon>Bacillati</taxon>
        <taxon>Bacillota</taxon>
        <taxon>Clostridia</taxon>
        <taxon>Lachnospirales</taxon>
        <taxon>Lachnospiraceae</taxon>
        <taxon>Roseburia</taxon>
    </lineage>
</organism>
<dbReference type="InterPro" id="IPR006104">
    <property type="entry name" value="Glyco_hydro_2_N"/>
</dbReference>
<evidence type="ECO:0000313" key="12">
    <source>
        <dbReference type="Proteomes" id="UP000283513"/>
    </source>
</evidence>
<dbReference type="STRING" id="166486.ERS852572_00969"/>
<dbReference type="SUPFAM" id="SSF49303">
    <property type="entry name" value="beta-Galactosidase/glucuronidase domain"/>
    <property type="match status" value="1"/>
</dbReference>
<feature type="domain" description="DUF4982" evidence="7">
    <location>
        <begin position="646"/>
        <end position="704"/>
    </location>
</feature>
<evidence type="ECO:0000256" key="1">
    <source>
        <dbReference type="ARBA" id="ARBA00007401"/>
    </source>
</evidence>
<evidence type="ECO:0000313" key="9">
    <source>
        <dbReference type="EMBL" id="CUM89318.1"/>
    </source>
</evidence>
<dbReference type="PaxDb" id="166486-ERS852572_00969"/>
<dbReference type="EMBL" id="CYXZ01000006">
    <property type="protein sequence ID" value="CUM89318.1"/>
    <property type="molecule type" value="Genomic_DNA"/>
</dbReference>
<dbReference type="InterPro" id="IPR017853">
    <property type="entry name" value="GH"/>
</dbReference>